<dbReference type="GO" id="GO:0004109">
    <property type="term" value="F:coproporphyrinogen oxidase activity"/>
    <property type="evidence" value="ECO:0007669"/>
    <property type="project" value="UniProtKB-EC"/>
</dbReference>
<organism evidence="7 8">
    <name type="scientific">Henosepilachna vigintioctopunctata</name>
    <dbReference type="NCBI Taxonomy" id="420089"/>
    <lineage>
        <taxon>Eukaryota</taxon>
        <taxon>Metazoa</taxon>
        <taxon>Ecdysozoa</taxon>
        <taxon>Arthropoda</taxon>
        <taxon>Hexapoda</taxon>
        <taxon>Insecta</taxon>
        <taxon>Pterygota</taxon>
        <taxon>Neoptera</taxon>
        <taxon>Endopterygota</taxon>
        <taxon>Coleoptera</taxon>
        <taxon>Polyphaga</taxon>
        <taxon>Cucujiformia</taxon>
        <taxon>Coccinelloidea</taxon>
        <taxon>Coccinellidae</taxon>
        <taxon>Epilachninae</taxon>
        <taxon>Epilachnini</taxon>
        <taxon>Henosepilachna</taxon>
    </lineage>
</organism>
<dbReference type="EC" id="1.3.3.3" evidence="4"/>
<sequence length="325" mass="37928">MLFKVFLKNCTLIYYQRQRDLSKLSKLGGVFSASLSLFSLSKSSIDTSQFMAEPITSMETLSKNKDDMKTKVELMILRIQAEFCRALEKEEEQGNKFVIDRWQRKEGGGGITCIMQNAGVSSVIHPKNPLVPTIHFNYRYFEVKDGDKIHWWFGGGTDLTPYYLNVSDAVHFHTVLKETLDKHGMQYYPMYKKWCDEYFYIPHRYETRGIGGIFFDDLDNPSQDKCFELVTDCADAVKHSYIPLVQRHKHTPYGKQEREWQLLRRGRYVEFNLIYDRGTKFGLLTPGARYESILMSLPSKAYFFFNFRNGNTCISLTKVPLKESF</sequence>
<comment type="caution">
    <text evidence="7">The sequence shown here is derived from an EMBL/GenBank/DDBJ whole genome shotgun (WGS) entry which is preliminary data.</text>
</comment>
<dbReference type="GO" id="GO:0005737">
    <property type="term" value="C:cytoplasm"/>
    <property type="evidence" value="ECO:0007669"/>
    <property type="project" value="TreeGrafter"/>
</dbReference>
<dbReference type="PIRSF" id="PIRSF000166">
    <property type="entry name" value="Coproporphyri_ox"/>
    <property type="match status" value="1"/>
</dbReference>
<reference evidence="7 8" key="1">
    <citation type="submission" date="2023-03" db="EMBL/GenBank/DDBJ databases">
        <title>Genome insight into feeding habits of ladybird beetles.</title>
        <authorList>
            <person name="Li H.-S."/>
            <person name="Huang Y.-H."/>
            <person name="Pang H."/>
        </authorList>
    </citation>
    <scope>NUCLEOTIDE SEQUENCE [LARGE SCALE GENOMIC DNA]</scope>
    <source>
        <strain evidence="7">SYSU_2023b</strain>
        <tissue evidence="7">Whole body</tissue>
    </source>
</reference>
<keyword evidence="8" id="KW-1185">Reference proteome</keyword>
<proteinExistence type="inferred from homology"/>
<dbReference type="GO" id="GO:0006782">
    <property type="term" value="P:protoporphyrinogen IX biosynthetic process"/>
    <property type="evidence" value="ECO:0007669"/>
    <property type="project" value="TreeGrafter"/>
</dbReference>
<keyword evidence="5" id="KW-0560">Oxidoreductase</keyword>
<evidence type="ECO:0000256" key="5">
    <source>
        <dbReference type="ARBA" id="ARBA00023002"/>
    </source>
</evidence>
<evidence type="ECO:0000256" key="6">
    <source>
        <dbReference type="ARBA" id="ARBA00023244"/>
    </source>
</evidence>
<comment type="pathway">
    <text evidence="1">Porphyrin-containing compound metabolism; protoporphyrin-IX biosynthesis; protoporphyrinogen-IX from coproporphyrinogen-III (O2 route): step 1/1.</text>
</comment>
<dbReference type="PANTHER" id="PTHR10755:SF0">
    <property type="entry name" value="OXYGEN-DEPENDENT COPROPORPHYRINOGEN-III OXIDASE, MITOCHONDRIAL"/>
    <property type="match status" value="1"/>
</dbReference>
<dbReference type="Proteomes" id="UP001431783">
    <property type="component" value="Unassembled WGS sequence"/>
</dbReference>
<name>A0AAW1UE60_9CUCU</name>
<evidence type="ECO:0000256" key="2">
    <source>
        <dbReference type="ARBA" id="ARBA00010644"/>
    </source>
</evidence>
<comment type="subunit">
    <text evidence="3">Homodimer.</text>
</comment>
<protein>
    <recommendedName>
        <fullName evidence="4">coproporphyrinogen oxidase</fullName>
        <ecNumber evidence="4">1.3.3.3</ecNumber>
    </recommendedName>
</protein>
<dbReference type="PANTHER" id="PTHR10755">
    <property type="entry name" value="COPROPORPHYRINOGEN III OXIDASE, MITOCHONDRIAL"/>
    <property type="match status" value="1"/>
</dbReference>
<dbReference type="PROSITE" id="PS01021">
    <property type="entry name" value="COPROGEN_OXIDASE"/>
    <property type="match status" value="1"/>
</dbReference>
<evidence type="ECO:0000256" key="3">
    <source>
        <dbReference type="ARBA" id="ARBA00011738"/>
    </source>
</evidence>
<dbReference type="AlphaFoldDB" id="A0AAW1UE60"/>
<evidence type="ECO:0000313" key="8">
    <source>
        <dbReference type="Proteomes" id="UP001431783"/>
    </source>
</evidence>
<dbReference type="InterPro" id="IPR036406">
    <property type="entry name" value="Coprogen_oxidase_aer_sf"/>
</dbReference>
<gene>
    <name evidence="7" type="ORF">WA026_018131</name>
</gene>
<keyword evidence="6" id="KW-0627">Porphyrin biosynthesis</keyword>
<accession>A0AAW1UE60</accession>
<evidence type="ECO:0000256" key="1">
    <source>
        <dbReference type="ARBA" id="ARBA00005168"/>
    </source>
</evidence>
<dbReference type="Pfam" id="PF01218">
    <property type="entry name" value="Coprogen_oxidas"/>
    <property type="match status" value="2"/>
</dbReference>
<evidence type="ECO:0000313" key="7">
    <source>
        <dbReference type="EMBL" id="KAK9881937.1"/>
    </source>
</evidence>
<dbReference type="InterPro" id="IPR018375">
    <property type="entry name" value="Coprogen_oxidase_CS"/>
</dbReference>
<comment type="similarity">
    <text evidence="2">Belongs to the aerobic coproporphyrinogen-III oxidase family.</text>
</comment>
<dbReference type="Gene3D" id="3.40.1500.10">
    <property type="entry name" value="Coproporphyrinogen III oxidase, aerobic"/>
    <property type="match status" value="2"/>
</dbReference>
<evidence type="ECO:0000256" key="4">
    <source>
        <dbReference type="ARBA" id="ARBA00012869"/>
    </source>
</evidence>
<dbReference type="EMBL" id="JARQZJ010000071">
    <property type="protein sequence ID" value="KAK9881937.1"/>
    <property type="molecule type" value="Genomic_DNA"/>
</dbReference>
<dbReference type="SUPFAM" id="SSF102886">
    <property type="entry name" value="Coproporphyrinogen III oxidase"/>
    <property type="match status" value="1"/>
</dbReference>
<dbReference type="InterPro" id="IPR001260">
    <property type="entry name" value="Coprogen_oxidase_aer"/>
</dbReference>